<name>A0AAD6VR40_9AGAR</name>
<feature type="compositionally biased region" description="Basic residues" evidence="1">
    <location>
        <begin position="618"/>
        <end position="629"/>
    </location>
</feature>
<sequence length="1070" mass="118407">MAYFNYLQDRQDRNSRFQVVGAEVDADSDDPFPNQALRMKAAIKDALAHGYDEAQAKHDAWMEILQSRHNPLTLTHIQAIKVCYVSLVKLWSPDILADDYWREDVVKKHTPLCVSFYARSAKGTGSRLHIKASTLLSFVNRLISQIAHFAHSADGNKVGMLLLCKGGLYDILQDETYTLINELGLDRHQNEKLVFGDLELLFIIQTALTNSMSGSIRLAKIQDITIALLFFFTGIRPSSLGPTHAKYRDEGKYPKLRNVVIERTGVLNFRTKLCIADLKGYFGAAGSQVVFNIASPQMWSHVFLDFNLFFIAYLVERGAIEGVSTMEELINGAQSELRIKPEKSDEPLFCKTKPGGRGLDTSSPMMSKGLSEVTTAMAQAAGLLGGSAYCYRRNAANVVANIMGKDATEMVLAHRRPGSLHHYQVQATNMELTALMTGEQPDLISPMAQSALNLQRMDSPAVSTMLCAMYSNSSRHILQMQNAKTLAPVSNGENLDEADGEDLDEDTPNVKKATDMATTISTKRTRRQDLDKADLDEIENTPELVELKRELHLQIESYKAMFTNYTGRGAAITVNAMSRYAGAAELKNKVRDQDKVDPALERIQALGSTISKTRRRLKKNMDRKKKVDARHKQLETSHSALAFPGTMQDRQGVRDALNTSGANLVKSVINHADAISVTGSSSDLAGTKEPLSRSSASASGSVSSGSAGPSLSASTSSHLTAVVSSTTSTAAEPGAGPSSSASTSSHPLVSSTISTGTQPVYEKYLTGTSADVELDTTNLLSFFNEDEEHDLQLDVSVDIVRCHSSLINHAGKNPKRVELQPSTVNEDDPTEFLAQGLQTQAGPDGIISVDVPAVDALTKAVPKDNLDLEARKAFLRFLVFPLQVERCVDKCKTADGFQCPKCQQYTHDPEWMNKVFLTRVNMTRHLQYQHSEWADMEIEAAKVNDSGELRYHCICCPSLYDMMALLRLHCRRQCQAKEFFNRLHLDDTMIREARSDKAVKPEVHSSGSTIVKEMSLFLSWEKDLLAACEDSNEEEELRGIIHRVKQMKTNPPTEEQIEQEVDLMVKEHPM</sequence>
<dbReference type="PANTHER" id="PTHR37535">
    <property type="entry name" value="FLUG DOMAIN PROTEIN"/>
    <property type="match status" value="1"/>
</dbReference>
<accession>A0AAD6VR40</accession>
<protein>
    <submittedName>
        <fullName evidence="2">Uncharacterized protein</fullName>
    </submittedName>
</protein>
<gene>
    <name evidence="2" type="ORF">GGX14DRAFT_560624</name>
</gene>
<organism evidence="2 3">
    <name type="scientific">Mycena pura</name>
    <dbReference type="NCBI Taxonomy" id="153505"/>
    <lineage>
        <taxon>Eukaryota</taxon>
        <taxon>Fungi</taxon>
        <taxon>Dikarya</taxon>
        <taxon>Basidiomycota</taxon>
        <taxon>Agaricomycotina</taxon>
        <taxon>Agaricomycetes</taxon>
        <taxon>Agaricomycetidae</taxon>
        <taxon>Agaricales</taxon>
        <taxon>Marasmiineae</taxon>
        <taxon>Mycenaceae</taxon>
        <taxon>Mycena</taxon>
    </lineage>
</organism>
<feature type="region of interest" description="Disordered" evidence="1">
    <location>
        <begin position="618"/>
        <end position="647"/>
    </location>
</feature>
<dbReference type="EMBL" id="JARJCW010000011">
    <property type="protein sequence ID" value="KAJ7219539.1"/>
    <property type="molecule type" value="Genomic_DNA"/>
</dbReference>
<reference evidence="2" key="1">
    <citation type="submission" date="2023-03" db="EMBL/GenBank/DDBJ databases">
        <title>Massive genome expansion in bonnet fungi (Mycena s.s.) driven by repeated elements and novel gene families across ecological guilds.</title>
        <authorList>
            <consortium name="Lawrence Berkeley National Laboratory"/>
            <person name="Harder C.B."/>
            <person name="Miyauchi S."/>
            <person name="Viragh M."/>
            <person name="Kuo A."/>
            <person name="Thoen E."/>
            <person name="Andreopoulos B."/>
            <person name="Lu D."/>
            <person name="Skrede I."/>
            <person name="Drula E."/>
            <person name="Henrissat B."/>
            <person name="Morin E."/>
            <person name="Kohler A."/>
            <person name="Barry K."/>
            <person name="LaButti K."/>
            <person name="Morin E."/>
            <person name="Salamov A."/>
            <person name="Lipzen A."/>
            <person name="Mereny Z."/>
            <person name="Hegedus B."/>
            <person name="Baldrian P."/>
            <person name="Stursova M."/>
            <person name="Weitz H."/>
            <person name="Taylor A."/>
            <person name="Grigoriev I.V."/>
            <person name="Nagy L.G."/>
            <person name="Martin F."/>
            <person name="Kauserud H."/>
        </authorList>
    </citation>
    <scope>NUCLEOTIDE SEQUENCE</scope>
    <source>
        <strain evidence="2">9144</strain>
    </source>
</reference>
<evidence type="ECO:0000313" key="3">
    <source>
        <dbReference type="Proteomes" id="UP001219525"/>
    </source>
</evidence>
<keyword evidence="3" id="KW-1185">Reference proteome</keyword>
<dbReference type="AlphaFoldDB" id="A0AAD6VR40"/>
<comment type="caution">
    <text evidence="2">The sequence shown here is derived from an EMBL/GenBank/DDBJ whole genome shotgun (WGS) entry which is preliminary data.</text>
</comment>
<proteinExistence type="predicted"/>
<dbReference type="PANTHER" id="PTHR37535:SF3">
    <property type="entry name" value="FLUG DOMAIN-CONTAINING PROTEIN"/>
    <property type="match status" value="1"/>
</dbReference>
<evidence type="ECO:0000313" key="2">
    <source>
        <dbReference type="EMBL" id="KAJ7219539.1"/>
    </source>
</evidence>
<evidence type="ECO:0000256" key="1">
    <source>
        <dbReference type="SAM" id="MobiDB-lite"/>
    </source>
</evidence>
<dbReference type="Pfam" id="PF11917">
    <property type="entry name" value="DUF3435"/>
    <property type="match status" value="1"/>
</dbReference>
<dbReference type="InterPro" id="IPR021842">
    <property type="entry name" value="DUF3435"/>
</dbReference>
<feature type="region of interest" description="Disordered" evidence="1">
    <location>
        <begin position="679"/>
        <end position="753"/>
    </location>
</feature>
<feature type="compositionally biased region" description="Low complexity" evidence="1">
    <location>
        <begin position="692"/>
        <end position="753"/>
    </location>
</feature>
<dbReference type="Proteomes" id="UP001219525">
    <property type="component" value="Unassembled WGS sequence"/>
</dbReference>